<dbReference type="Pfam" id="PF07679">
    <property type="entry name" value="I-set"/>
    <property type="match status" value="1"/>
</dbReference>
<feature type="non-terminal residue" evidence="2">
    <location>
        <position position="1"/>
    </location>
</feature>
<comment type="caution">
    <text evidence="2">The sequence shown here is derived from an EMBL/GenBank/DDBJ whole genome shotgun (WGS) entry which is preliminary data.</text>
</comment>
<keyword evidence="3" id="KW-1185">Reference proteome</keyword>
<dbReference type="PROSITE" id="PS50835">
    <property type="entry name" value="IG_LIKE"/>
    <property type="match status" value="1"/>
</dbReference>
<sequence>PLFIKEMPSLTLVAGRVTHIPCMYGGYPVDQITWRKNSRDLVSTKPSQGNQRQGRFSILVNGTLRIEQINTGGDKGQYTCVISNRKGEVASGNVDVNVM</sequence>
<evidence type="ECO:0000259" key="1">
    <source>
        <dbReference type="PROSITE" id="PS50835"/>
    </source>
</evidence>
<evidence type="ECO:0000313" key="3">
    <source>
        <dbReference type="Proteomes" id="UP000708208"/>
    </source>
</evidence>
<dbReference type="EMBL" id="CAJVCH010541413">
    <property type="protein sequence ID" value="CAG7826870.1"/>
    <property type="molecule type" value="Genomic_DNA"/>
</dbReference>
<proteinExistence type="predicted"/>
<dbReference type="InterPro" id="IPR003598">
    <property type="entry name" value="Ig_sub2"/>
</dbReference>
<dbReference type="InterPro" id="IPR003599">
    <property type="entry name" value="Ig_sub"/>
</dbReference>
<organism evidence="2 3">
    <name type="scientific">Allacma fusca</name>
    <dbReference type="NCBI Taxonomy" id="39272"/>
    <lineage>
        <taxon>Eukaryota</taxon>
        <taxon>Metazoa</taxon>
        <taxon>Ecdysozoa</taxon>
        <taxon>Arthropoda</taxon>
        <taxon>Hexapoda</taxon>
        <taxon>Collembola</taxon>
        <taxon>Symphypleona</taxon>
        <taxon>Sminthuridae</taxon>
        <taxon>Allacma</taxon>
    </lineage>
</organism>
<dbReference type="InterPro" id="IPR013098">
    <property type="entry name" value="Ig_I-set"/>
</dbReference>
<feature type="domain" description="Ig-like" evidence="1">
    <location>
        <begin position="1"/>
        <end position="97"/>
    </location>
</feature>
<dbReference type="SMART" id="SM00409">
    <property type="entry name" value="IG"/>
    <property type="match status" value="1"/>
</dbReference>
<dbReference type="AlphaFoldDB" id="A0A8J2L847"/>
<name>A0A8J2L847_9HEXA</name>
<evidence type="ECO:0000313" key="2">
    <source>
        <dbReference type="EMBL" id="CAG7826870.1"/>
    </source>
</evidence>
<dbReference type="Proteomes" id="UP000708208">
    <property type="component" value="Unassembled WGS sequence"/>
</dbReference>
<accession>A0A8J2L847</accession>
<gene>
    <name evidence="2" type="ORF">AFUS01_LOCUS36902</name>
</gene>
<dbReference type="InterPro" id="IPR007110">
    <property type="entry name" value="Ig-like_dom"/>
</dbReference>
<dbReference type="OrthoDB" id="8034524at2759"/>
<reference evidence="2" key="1">
    <citation type="submission" date="2021-06" db="EMBL/GenBank/DDBJ databases">
        <authorList>
            <person name="Hodson N. C."/>
            <person name="Mongue J. A."/>
            <person name="Jaron S. K."/>
        </authorList>
    </citation>
    <scope>NUCLEOTIDE SEQUENCE</scope>
</reference>
<protein>
    <recommendedName>
        <fullName evidence="1">Ig-like domain-containing protein</fullName>
    </recommendedName>
</protein>
<dbReference type="SMART" id="SM00408">
    <property type="entry name" value="IGc2"/>
    <property type="match status" value="1"/>
</dbReference>
<feature type="non-terminal residue" evidence="2">
    <location>
        <position position="99"/>
    </location>
</feature>